<keyword evidence="2" id="KW-1185">Reference proteome</keyword>
<sequence>MNRTFRRPILGVNSSAVLMARIHKAEQMSRTRNLSLGNTAAVQAAHASGDVVTAFIMQYGVDASAEGALRALPIDAQRQVIGEGPLRGLNASALLMSRIRRVQGSLAASAAHPMGPGGMNPPMSAKIAL</sequence>
<evidence type="ECO:0000313" key="1">
    <source>
        <dbReference type="EMBL" id="CAK9061992.1"/>
    </source>
</evidence>
<dbReference type="EMBL" id="CAXAMM010028002">
    <property type="protein sequence ID" value="CAK9061992.1"/>
    <property type="molecule type" value="Genomic_DNA"/>
</dbReference>
<accession>A0ABP0NDW8</accession>
<protein>
    <submittedName>
        <fullName evidence="1">Trifunctional nucleotide phosphoesterase protein YfkN</fullName>
    </submittedName>
</protein>
<dbReference type="Proteomes" id="UP001642464">
    <property type="component" value="Unassembled WGS sequence"/>
</dbReference>
<gene>
    <name evidence="1" type="ORF">SCF082_LOCUS32382</name>
</gene>
<name>A0ABP0NDW8_9DINO</name>
<evidence type="ECO:0000313" key="2">
    <source>
        <dbReference type="Proteomes" id="UP001642464"/>
    </source>
</evidence>
<proteinExistence type="predicted"/>
<reference evidence="1 2" key="1">
    <citation type="submission" date="2024-02" db="EMBL/GenBank/DDBJ databases">
        <authorList>
            <person name="Chen Y."/>
            <person name="Shah S."/>
            <person name="Dougan E. K."/>
            <person name="Thang M."/>
            <person name="Chan C."/>
        </authorList>
    </citation>
    <scope>NUCLEOTIDE SEQUENCE [LARGE SCALE GENOMIC DNA]</scope>
</reference>
<comment type="caution">
    <text evidence="1">The sequence shown here is derived from an EMBL/GenBank/DDBJ whole genome shotgun (WGS) entry which is preliminary data.</text>
</comment>
<organism evidence="1 2">
    <name type="scientific">Durusdinium trenchii</name>
    <dbReference type="NCBI Taxonomy" id="1381693"/>
    <lineage>
        <taxon>Eukaryota</taxon>
        <taxon>Sar</taxon>
        <taxon>Alveolata</taxon>
        <taxon>Dinophyceae</taxon>
        <taxon>Suessiales</taxon>
        <taxon>Symbiodiniaceae</taxon>
        <taxon>Durusdinium</taxon>
    </lineage>
</organism>